<gene>
    <name evidence="3" type="ORF">ETAA8_31900</name>
</gene>
<reference evidence="3 4" key="1">
    <citation type="submission" date="2019-02" db="EMBL/GenBank/DDBJ databases">
        <title>Deep-cultivation of Planctomycetes and their phenomic and genomic characterization uncovers novel biology.</title>
        <authorList>
            <person name="Wiegand S."/>
            <person name="Jogler M."/>
            <person name="Boedeker C."/>
            <person name="Pinto D."/>
            <person name="Vollmers J."/>
            <person name="Rivas-Marin E."/>
            <person name="Kohn T."/>
            <person name="Peeters S.H."/>
            <person name="Heuer A."/>
            <person name="Rast P."/>
            <person name="Oberbeckmann S."/>
            <person name="Bunk B."/>
            <person name="Jeske O."/>
            <person name="Meyerdierks A."/>
            <person name="Storesund J.E."/>
            <person name="Kallscheuer N."/>
            <person name="Luecker S."/>
            <person name="Lage O.M."/>
            <person name="Pohl T."/>
            <person name="Merkel B.J."/>
            <person name="Hornburger P."/>
            <person name="Mueller R.-W."/>
            <person name="Bruemmer F."/>
            <person name="Labrenz M."/>
            <person name="Spormann A.M."/>
            <person name="Op den Camp H."/>
            <person name="Overmann J."/>
            <person name="Amann R."/>
            <person name="Jetten M.S.M."/>
            <person name="Mascher T."/>
            <person name="Medema M.H."/>
            <person name="Devos D.P."/>
            <person name="Kaster A.-K."/>
            <person name="Ovreas L."/>
            <person name="Rohde M."/>
            <person name="Galperin M.Y."/>
            <person name="Jogler C."/>
        </authorList>
    </citation>
    <scope>NUCLEOTIDE SEQUENCE [LARGE SCALE GENOMIC DNA]</scope>
    <source>
        <strain evidence="3 4">ETA_A8</strain>
    </source>
</reference>
<dbReference type="PIRSF" id="PIRSF012702">
    <property type="entry name" value="UCP012702"/>
    <property type="match status" value="1"/>
</dbReference>
<dbReference type="Pfam" id="PF07364">
    <property type="entry name" value="DUF1485"/>
    <property type="match status" value="1"/>
</dbReference>
<dbReference type="RefSeq" id="WP_145089814.1">
    <property type="nucleotide sequence ID" value="NZ_CP036274.1"/>
</dbReference>
<dbReference type="AlphaFoldDB" id="A0A517YCX2"/>
<dbReference type="Proteomes" id="UP000315017">
    <property type="component" value="Chromosome"/>
</dbReference>
<dbReference type="EMBL" id="CP036274">
    <property type="protein sequence ID" value="QDU28097.1"/>
    <property type="molecule type" value="Genomic_DNA"/>
</dbReference>
<accession>A0A517YCX2</accession>
<evidence type="ECO:0000313" key="3">
    <source>
        <dbReference type="EMBL" id="QDU28097.1"/>
    </source>
</evidence>
<name>A0A517YCX2_9BACT</name>
<proteinExistence type="predicted"/>
<organism evidence="3 4">
    <name type="scientific">Anatilimnocola aggregata</name>
    <dbReference type="NCBI Taxonomy" id="2528021"/>
    <lineage>
        <taxon>Bacteria</taxon>
        <taxon>Pseudomonadati</taxon>
        <taxon>Planctomycetota</taxon>
        <taxon>Planctomycetia</taxon>
        <taxon>Pirellulales</taxon>
        <taxon>Pirellulaceae</taxon>
        <taxon>Anatilimnocola</taxon>
    </lineage>
</organism>
<dbReference type="Pfam" id="PF07171">
    <property type="entry name" value="MlrC_C"/>
    <property type="match status" value="1"/>
</dbReference>
<dbReference type="OrthoDB" id="9815420at2"/>
<dbReference type="InterPro" id="IPR010799">
    <property type="entry name" value="MlrC_C"/>
</dbReference>
<sequence>MRIALGQIWQETNTLNPLATTRENFETFGVLRGADLLEKMSRTNELGGMMQSMRVWSEPPELIGLVRLPAWPAGLITAATFDWLQAEVLSSLRAAGKVDAVLLALHGSLAGHDHPDVEGDLLAAVRELIGPDIPLVATLDLHAYVTPKMIAAADALVLFHTIPHVDVVETGNRGAEVLRRILYEGVRPVVAWQAVPAVLPAEVANSEEPGNVAAIRKARLQHWEAQPGVLTAGVATVQPWMDVPHLASAVVVVTDGDITLAQNICNELAGDLWQARQQYLPQLTELATAVQIAHESDGLTVLSDSADATTSGSIGNGTAFLAEVFKHQWPRPVCLAMFAPHIVAQALEVGLGNECEFTFGTEPPTDFVEHFTARMKVEKFFPTAFTLSGHLGSNLAIDMGQSVRLTSGNVNLIVTSRSGPHFAPELFRAAGIEPFTAQLLVAKSPCGFRAAYKAVAQRIFNVRSPGCAPANFWEFPFANIQRPLWPWDEFDWQPSALLKPAK</sequence>
<dbReference type="KEGG" id="aagg:ETAA8_31900"/>
<evidence type="ECO:0000313" key="4">
    <source>
        <dbReference type="Proteomes" id="UP000315017"/>
    </source>
</evidence>
<dbReference type="InterPro" id="IPR015995">
    <property type="entry name" value="MlrC_N"/>
</dbReference>
<keyword evidence="4" id="KW-1185">Reference proteome</keyword>
<protein>
    <recommendedName>
        <fullName evidence="5">MlrC</fullName>
    </recommendedName>
</protein>
<dbReference type="InterPro" id="IPR009197">
    <property type="entry name" value="MlrC"/>
</dbReference>
<evidence type="ECO:0000259" key="1">
    <source>
        <dbReference type="Pfam" id="PF07171"/>
    </source>
</evidence>
<evidence type="ECO:0008006" key="5">
    <source>
        <dbReference type="Google" id="ProtNLM"/>
    </source>
</evidence>
<feature type="domain" description="Microcystin LR degradation protein MlrC N-terminal" evidence="2">
    <location>
        <begin position="2"/>
        <end position="293"/>
    </location>
</feature>
<feature type="domain" description="Microcystin LR degradation protein MlrC C-terminal" evidence="1">
    <location>
        <begin position="302"/>
        <end position="478"/>
    </location>
</feature>
<evidence type="ECO:0000259" key="2">
    <source>
        <dbReference type="Pfam" id="PF07364"/>
    </source>
</evidence>